<evidence type="ECO:0000256" key="4">
    <source>
        <dbReference type="ARBA" id="ARBA00022723"/>
    </source>
</evidence>
<sequence length="503" mass="57959">MFISGQLLWRPEVVTLVLTSALYLLLRYFIRDDRPYPGFQVVGSIPGDWFGMKARKNWETNAIGIMQEGDRMTKGRPFQVLTNLGPSIVLPKQYCDEIRSDPRLSFRGFIERQAMTNYPGLDVVHVGTEGDIVQTAIRKNLTQALGGLTQALSAECASVLREHLEPTNDWTNTRFIMPATQIAARLSARVFLGQRLCRNKDWIEISIRFTVVMMMAQDALRSWPVFLRPFVHYFIPEIIYLKRLIKDSRKIIEPELELRRAARPGVAKPEDSLSWLDDVRAGRPFDVVSGQLFLTVAAIHTTSVVLTALMYDLVKNPEYIPLLREEIIWVYMEDNNNWNKTSLYKLKLMDSCMKESQRLNILGANMMNRRAEENITLSDGVFIPKGAHITVPTYHMRDREIFGENPDQFDGHRFLRMRQEPGGENKWQFVSTSPEFLSFGYGNHACPGRFFASNEIKIALARLLLHYDWKFDGDPPNSKFVSRFVPDPETVIRYKSRTPEIEL</sequence>
<dbReference type="Pfam" id="PF00067">
    <property type="entry name" value="p450"/>
    <property type="match status" value="1"/>
</dbReference>
<dbReference type="InterPro" id="IPR017972">
    <property type="entry name" value="Cyt_P450_CS"/>
</dbReference>
<dbReference type="InterPro" id="IPR036396">
    <property type="entry name" value="Cyt_P450_sf"/>
</dbReference>
<dbReference type="SUPFAM" id="SSF48264">
    <property type="entry name" value="Cytochrome P450"/>
    <property type="match status" value="1"/>
</dbReference>
<dbReference type="Proteomes" id="UP000481858">
    <property type="component" value="Unassembled WGS sequence"/>
</dbReference>
<evidence type="ECO:0008006" key="12">
    <source>
        <dbReference type="Google" id="ProtNLM"/>
    </source>
</evidence>
<dbReference type="PRINTS" id="PR00465">
    <property type="entry name" value="EP450IV"/>
</dbReference>
<dbReference type="CDD" id="cd11041">
    <property type="entry name" value="CYP503A1-like"/>
    <property type="match status" value="1"/>
</dbReference>
<accession>A0A7C8N5V9</accession>
<keyword evidence="6 8" id="KW-0408">Iron</keyword>
<protein>
    <recommendedName>
        <fullName evidence="12">Cytochrome P450</fullName>
    </recommendedName>
</protein>
<gene>
    <name evidence="10" type="ORF">GQX73_g6250</name>
</gene>
<dbReference type="InterPro" id="IPR002403">
    <property type="entry name" value="Cyt_P450_E_grp-IV"/>
</dbReference>
<dbReference type="GO" id="GO:0020037">
    <property type="term" value="F:heme binding"/>
    <property type="evidence" value="ECO:0007669"/>
    <property type="project" value="InterPro"/>
</dbReference>
<comment type="cofactor">
    <cofactor evidence="1 8">
        <name>heme</name>
        <dbReference type="ChEBI" id="CHEBI:30413"/>
    </cofactor>
</comment>
<dbReference type="InParanoid" id="A0A7C8N5V9"/>
<evidence type="ECO:0000313" key="11">
    <source>
        <dbReference type="Proteomes" id="UP000481858"/>
    </source>
</evidence>
<dbReference type="GO" id="GO:0004497">
    <property type="term" value="F:monooxygenase activity"/>
    <property type="evidence" value="ECO:0007669"/>
    <property type="project" value="UniProtKB-KW"/>
</dbReference>
<proteinExistence type="inferred from homology"/>
<dbReference type="InterPro" id="IPR001128">
    <property type="entry name" value="Cyt_P450"/>
</dbReference>
<evidence type="ECO:0000313" key="10">
    <source>
        <dbReference type="EMBL" id="KAF2967337.1"/>
    </source>
</evidence>
<keyword evidence="7 9" id="KW-0503">Monooxygenase</keyword>
<dbReference type="PROSITE" id="PS00086">
    <property type="entry name" value="CYTOCHROME_P450"/>
    <property type="match status" value="1"/>
</dbReference>
<name>A0A7C8N5V9_9PEZI</name>
<feature type="binding site" description="axial binding residue" evidence="8">
    <location>
        <position position="446"/>
    </location>
    <ligand>
        <name>heme</name>
        <dbReference type="ChEBI" id="CHEBI:30413"/>
    </ligand>
    <ligandPart>
        <name>Fe</name>
        <dbReference type="ChEBI" id="CHEBI:18248"/>
    </ligandPart>
</feature>
<evidence type="ECO:0000256" key="2">
    <source>
        <dbReference type="ARBA" id="ARBA00010617"/>
    </source>
</evidence>
<comment type="caution">
    <text evidence="10">The sequence shown here is derived from an EMBL/GenBank/DDBJ whole genome shotgun (WGS) entry which is preliminary data.</text>
</comment>
<evidence type="ECO:0000256" key="3">
    <source>
        <dbReference type="ARBA" id="ARBA00022617"/>
    </source>
</evidence>
<organism evidence="10 11">
    <name type="scientific">Xylaria multiplex</name>
    <dbReference type="NCBI Taxonomy" id="323545"/>
    <lineage>
        <taxon>Eukaryota</taxon>
        <taxon>Fungi</taxon>
        <taxon>Dikarya</taxon>
        <taxon>Ascomycota</taxon>
        <taxon>Pezizomycotina</taxon>
        <taxon>Sordariomycetes</taxon>
        <taxon>Xylariomycetidae</taxon>
        <taxon>Xylariales</taxon>
        <taxon>Xylariaceae</taxon>
        <taxon>Xylaria</taxon>
    </lineage>
</organism>
<reference evidence="10 11" key="1">
    <citation type="submission" date="2019-12" db="EMBL/GenBank/DDBJ databases">
        <title>Draft genome sequence of the ascomycete Xylaria multiplex DSM 110363.</title>
        <authorList>
            <person name="Buettner E."/>
            <person name="Kellner H."/>
        </authorList>
    </citation>
    <scope>NUCLEOTIDE SEQUENCE [LARGE SCALE GENOMIC DNA]</scope>
    <source>
        <strain evidence="10 11">DSM 110363</strain>
    </source>
</reference>
<keyword evidence="5 9" id="KW-0560">Oxidoreductase</keyword>
<keyword evidence="11" id="KW-1185">Reference proteome</keyword>
<dbReference type="GO" id="GO:0016705">
    <property type="term" value="F:oxidoreductase activity, acting on paired donors, with incorporation or reduction of molecular oxygen"/>
    <property type="evidence" value="ECO:0007669"/>
    <property type="project" value="InterPro"/>
</dbReference>
<dbReference type="EMBL" id="WUBL01000070">
    <property type="protein sequence ID" value="KAF2967337.1"/>
    <property type="molecule type" value="Genomic_DNA"/>
</dbReference>
<comment type="similarity">
    <text evidence="2 9">Belongs to the cytochrome P450 family.</text>
</comment>
<dbReference type="GO" id="GO:0005506">
    <property type="term" value="F:iron ion binding"/>
    <property type="evidence" value="ECO:0007669"/>
    <property type="project" value="InterPro"/>
</dbReference>
<dbReference type="PANTHER" id="PTHR46206:SF2">
    <property type="entry name" value="CYTOCHROME P450 MONOOXYGENASE AUSG-RELATED"/>
    <property type="match status" value="1"/>
</dbReference>
<dbReference type="OrthoDB" id="4834362at2759"/>
<evidence type="ECO:0000256" key="5">
    <source>
        <dbReference type="ARBA" id="ARBA00023002"/>
    </source>
</evidence>
<evidence type="ECO:0000256" key="6">
    <source>
        <dbReference type="ARBA" id="ARBA00023004"/>
    </source>
</evidence>
<dbReference type="PANTHER" id="PTHR46206">
    <property type="entry name" value="CYTOCHROME P450"/>
    <property type="match status" value="1"/>
</dbReference>
<dbReference type="AlphaFoldDB" id="A0A7C8N5V9"/>
<keyword evidence="3 8" id="KW-0349">Heme</keyword>
<dbReference type="Gene3D" id="1.10.630.10">
    <property type="entry name" value="Cytochrome P450"/>
    <property type="match status" value="1"/>
</dbReference>
<evidence type="ECO:0000256" key="1">
    <source>
        <dbReference type="ARBA" id="ARBA00001971"/>
    </source>
</evidence>
<keyword evidence="4 8" id="KW-0479">Metal-binding</keyword>
<evidence type="ECO:0000256" key="9">
    <source>
        <dbReference type="RuleBase" id="RU000461"/>
    </source>
</evidence>
<evidence type="ECO:0000256" key="7">
    <source>
        <dbReference type="ARBA" id="ARBA00023033"/>
    </source>
</evidence>
<evidence type="ECO:0000256" key="8">
    <source>
        <dbReference type="PIRSR" id="PIRSR602403-1"/>
    </source>
</evidence>